<dbReference type="InterPro" id="IPR002656">
    <property type="entry name" value="Acyl_transf_3_dom"/>
</dbReference>
<dbReference type="AlphaFoldDB" id="A0A142ER10"/>
<reference evidence="4" key="1">
    <citation type="submission" date="2015-09" db="EMBL/GenBank/DDBJ databases">
        <title>Complete sequence of Algoriphagus sp. M8-2.</title>
        <authorList>
            <person name="Shintani M."/>
        </authorList>
    </citation>
    <scope>NUCLEOTIDE SEQUENCE [LARGE SCALE GENOMIC DNA]</scope>
    <source>
        <strain evidence="4">M8-2</strain>
    </source>
</reference>
<name>A0A142ER10_9BACT</name>
<dbReference type="KEGG" id="alm:AO498_14035"/>
<dbReference type="InterPro" id="IPR050879">
    <property type="entry name" value="Acyltransferase_3"/>
</dbReference>
<dbReference type="STRING" id="1727163.AO498_14035"/>
<feature type="transmembrane region" description="Helical" evidence="1">
    <location>
        <begin position="252"/>
        <end position="269"/>
    </location>
</feature>
<sequence>MNFWIKTFRRSTSSKNFIPEIDGMRFLAIGTVVIFHFHYLLWRQLDGSVIMDVATDGIDTAGWWLSRMDFGVKLFFAISGFILSIPFFNYYWFKGPKVGLKNYFVRRLTRLEPPFLIAVFGFFLVHLVVLDGSFKELLPHFLATVFYVHTPIFNEYSVINPVTWSLETEVQFYILIPFLAAFALSKKRPKWLALGLGLILFFGSIYLRGVYLSQGTYGMMANISGFFSHFMVGIGFAYVYLTQKTWLEKKSIFWDLVAGISLLGIFLGYKPQAQFLNQVGFNVAMFFLFISAFKSIIFNRFLTIPGVYLVGGMCYSIYLIHLPFFGLTSQFVQKFVVGDEYSTNFWIFLFPVLAGLMLISGLFYVLIEKPCMAKDWHIKLLNRLKMKS</sequence>
<dbReference type="Pfam" id="PF01757">
    <property type="entry name" value="Acyl_transf_3"/>
    <property type="match status" value="1"/>
</dbReference>
<organism evidence="3 4">
    <name type="scientific">Algoriphagus sanaruensis</name>
    <dbReference type="NCBI Taxonomy" id="1727163"/>
    <lineage>
        <taxon>Bacteria</taxon>
        <taxon>Pseudomonadati</taxon>
        <taxon>Bacteroidota</taxon>
        <taxon>Cytophagia</taxon>
        <taxon>Cytophagales</taxon>
        <taxon>Cyclobacteriaceae</taxon>
        <taxon>Algoriphagus</taxon>
    </lineage>
</organism>
<feature type="transmembrane region" description="Helical" evidence="1">
    <location>
        <begin position="74"/>
        <end position="93"/>
    </location>
</feature>
<dbReference type="PATRIC" id="fig|1727163.4.peg.2946"/>
<dbReference type="GO" id="GO:0016020">
    <property type="term" value="C:membrane"/>
    <property type="evidence" value="ECO:0007669"/>
    <property type="project" value="TreeGrafter"/>
</dbReference>
<feature type="domain" description="Acyltransferase 3" evidence="2">
    <location>
        <begin position="19"/>
        <end position="364"/>
    </location>
</feature>
<protein>
    <recommendedName>
        <fullName evidence="2">Acyltransferase 3 domain-containing protein</fullName>
    </recommendedName>
</protein>
<keyword evidence="1" id="KW-0472">Membrane</keyword>
<feature type="transmembrane region" description="Helical" evidence="1">
    <location>
        <begin position="345"/>
        <end position="367"/>
    </location>
</feature>
<keyword evidence="1" id="KW-1133">Transmembrane helix</keyword>
<feature type="transmembrane region" description="Helical" evidence="1">
    <location>
        <begin position="21"/>
        <end position="42"/>
    </location>
</feature>
<dbReference type="PANTHER" id="PTHR23028:SF53">
    <property type="entry name" value="ACYL_TRANSF_3 DOMAIN-CONTAINING PROTEIN"/>
    <property type="match status" value="1"/>
</dbReference>
<proteinExistence type="predicted"/>
<evidence type="ECO:0000313" key="4">
    <source>
        <dbReference type="Proteomes" id="UP000073816"/>
    </source>
</evidence>
<reference evidence="3 4" key="2">
    <citation type="journal article" date="2016" name="Genome Announc.">
        <title>Complete Genome Sequence of Algoriphagus sp. Strain M8-2, Isolated from a Brackish Lake.</title>
        <authorList>
            <person name="Muraguchi Y."/>
            <person name="Kushimoto K."/>
            <person name="Ohtsubo Y."/>
            <person name="Suzuki T."/>
            <person name="Dohra H."/>
            <person name="Kimbara K."/>
            <person name="Shintani M."/>
        </authorList>
    </citation>
    <scope>NUCLEOTIDE SEQUENCE [LARGE SCALE GENOMIC DNA]</scope>
    <source>
        <strain evidence="3 4">M8-2</strain>
    </source>
</reference>
<keyword evidence="4" id="KW-1185">Reference proteome</keyword>
<feature type="transmembrane region" description="Helical" evidence="1">
    <location>
        <begin position="192"/>
        <end position="211"/>
    </location>
</feature>
<dbReference type="GO" id="GO:0000271">
    <property type="term" value="P:polysaccharide biosynthetic process"/>
    <property type="evidence" value="ECO:0007669"/>
    <property type="project" value="TreeGrafter"/>
</dbReference>
<evidence type="ECO:0000313" key="3">
    <source>
        <dbReference type="EMBL" id="AMQ57565.1"/>
    </source>
</evidence>
<evidence type="ECO:0000256" key="1">
    <source>
        <dbReference type="SAM" id="Phobius"/>
    </source>
</evidence>
<accession>A0A142ER10</accession>
<feature type="transmembrane region" description="Helical" evidence="1">
    <location>
        <begin position="275"/>
        <end position="293"/>
    </location>
</feature>
<dbReference type="EMBL" id="CP012836">
    <property type="protein sequence ID" value="AMQ57565.1"/>
    <property type="molecule type" value="Genomic_DNA"/>
</dbReference>
<feature type="transmembrane region" description="Helical" evidence="1">
    <location>
        <begin position="217"/>
        <end position="240"/>
    </location>
</feature>
<feature type="transmembrane region" description="Helical" evidence="1">
    <location>
        <begin position="170"/>
        <end position="185"/>
    </location>
</feature>
<dbReference type="OrthoDB" id="290051at2"/>
<feature type="transmembrane region" description="Helical" evidence="1">
    <location>
        <begin position="305"/>
        <end position="325"/>
    </location>
</feature>
<keyword evidence="1" id="KW-0812">Transmembrane</keyword>
<gene>
    <name evidence="3" type="ORF">AO498_14035</name>
</gene>
<dbReference type="GO" id="GO:0016747">
    <property type="term" value="F:acyltransferase activity, transferring groups other than amino-acyl groups"/>
    <property type="evidence" value="ECO:0007669"/>
    <property type="project" value="InterPro"/>
</dbReference>
<dbReference type="PANTHER" id="PTHR23028">
    <property type="entry name" value="ACETYLTRANSFERASE"/>
    <property type="match status" value="1"/>
</dbReference>
<dbReference type="Proteomes" id="UP000073816">
    <property type="component" value="Chromosome"/>
</dbReference>
<feature type="transmembrane region" description="Helical" evidence="1">
    <location>
        <begin position="114"/>
        <end position="134"/>
    </location>
</feature>
<dbReference type="RefSeq" id="WP_067548978.1">
    <property type="nucleotide sequence ID" value="NZ_CP012836.1"/>
</dbReference>
<evidence type="ECO:0000259" key="2">
    <source>
        <dbReference type="Pfam" id="PF01757"/>
    </source>
</evidence>